<keyword evidence="2" id="KW-0328">Glycosyltransferase</keyword>
<organism evidence="2 3">
    <name type="scientific">Arthrobacter citreus</name>
    <dbReference type="NCBI Taxonomy" id="1670"/>
    <lineage>
        <taxon>Bacteria</taxon>
        <taxon>Bacillati</taxon>
        <taxon>Actinomycetota</taxon>
        <taxon>Actinomycetes</taxon>
        <taxon>Micrococcales</taxon>
        <taxon>Micrococcaceae</taxon>
        <taxon>Arthrobacter</taxon>
    </lineage>
</organism>
<dbReference type="InterPro" id="IPR000836">
    <property type="entry name" value="PRTase_dom"/>
</dbReference>
<evidence type="ECO:0000313" key="3">
    <source>
        <dbReference type="Proteomes" id="UP001448858"/>
    </source>
</evidence>
<dbReference type="GO" id="GO:0016757">
    <property type="term" value="F:glycosyltransferase activity"/>
    <property type="evidence" value="ECO:0007669"/>
    <property type="project" value="UniProtKB-KW"/>
</dbReference>
<dbReference type="SUPFAM" id="SSF53271">
    <property type="entry name" value="PRTase-like"/>
    <property type="match status" value="1"/>
</dbReference>
<gene>
    <name evidence="2" type="ORF">AAE021_17430</name>
</gene>
<protein>
    <submittedName>
        <fullName evidence="2">Phosphoribosyltransferase family protein</fullName>
    </submittedName>
</protein>
<dbReference type="Proteomes" id="UP001448858">
    <property type="component" value="Chromosome"/>
</dbReference>
<keyword evidence="2" id="KW-0808">Transferase</keyword>
<proteinExistence type="predicted"/>
<sequence>MAPRRYRDRQDAGRTLGLELAPYFGTRELLVIGLPRGGVPVAAAVADLLRAPLDVVAVRKVGFPSQPELAAGAMAWLAGTVTTVRNEPVLLEWQRSLAPLRHRDPSSSSRHLDADRAFDAAAAIEQLELIRRDKLYRMGRSSLDVGGRTVIVVDDGVATGSTMRAALLALRRQEPARLVAAAPASCGDPGWLAALADDVVIPWRSGGLTAVGQAYEHFDQTTDNEILQLLNVP</sequence>
<reference evidence="2 3" key="1">
    <citation type="submission" date="2024-04" db="EMBL/GenBank/DDBJ databases">
        <title>Arthrobacter sp. from Plains bison fecal sample.</title>
        <authorList>
            <person name="Ruzzini A."/>
        </authorList>
    </citation>
    <scope>NUCLEOTIDE SEQUENCE [LARGE SCALE GENOMIC DNA]</scope>
    <source>
        <strain evidence="2 3">EINP1</strain>
    </source>
</reference>
<dbReference type="Gene3D" id="3.40.50.2020">
    <property type="match status" value="1"/>
</dbReference>
<feature type="domain" description="Phosphoribosyltransferase" evidence="1">
    <location>
        <begin position="24"/>
        <end position="182"/>
    </location>
</feature>
<evidence type="ECO:0000259" key="1">
    <source>
        <dbReference type="Pfam" id="PF00156"/>
    </source>
</evidence>
<name>A0ABZ3A091_9MICC</name>
<dbReference type="InterPro" id="IPR029057">
    <property type="entry name" value="PRTase-like"/>
</dbReference>
<dbReference type="Pfam" id="PF00156">
    <property type="entry name" value="Pribosyltran"/>
    <property type="match status" value="1"/>
</dbReference>
<accession>A0ABZ3A091</accession>
<evidence type="ECO:0000313" key="2">
    <source>
        <dbReference type="EMBL" id="WZP15902.1"/>
    </source>
</evidence>
<dbReference type="EMBL" id="CP151657">
    <property type="protein sequence ID" value="WZP15902.1"/>
    <property type="molecule type" value="Genomic_DNA"/>
</dbReference>
<dbReference type="CDD" id="cd06223">
    <property type="entry name" value="PRTases_typeI"/>
    <property type="match status" value="1"/>
</dbReference>
<keyword evidence="3" id="KW-1185">Reference proteome</keyword>
<dbReference type="RefSeq" id="WP_342023554.1">
    <property type="nucleotide sequence ID" value="NZ_CP151657.1"/>
</dbReference>
<dbReference type="Gene3D" id="3.30.1310.20">
    <property type="entry name" value="PRTase-like"/>
    <property type="match status" value="1"/>
</dbReference>